<feature type="domain" description="Glycosyltransferase 2-like" evidence="2">
    <location>
        <begin position="8"/>
        <end position="103"/>
    </location>
</feature>
<evidence type="ECO:0000313" key="6">
    <source>
        <dbReference type="Proteomes" id="UP000283958"/>
    </source>
</evidence>
<accession>A0A415DFR1</accession>
<dbReference type="EMBL" id="WCWW01000012">
    <property type="protein sequence ID" value="KAB3857754.1"/>
    <property type="molecule type" value="Genomic_DNA"/>
</dbReference>
<evidence type="ECO:0000313" key="8">
    <source>
        <dbReference type="Proteomes" id="UP000462885"/>
    </source>
</evidence>
<dbReference type="InterPro" id="IPR050179">
    <property type="entry name" value="Trans_hexapeptide_repeat"/>
</dbReference>
<dbReference type="Gene3D" id="3.90.550.10">
    <property type="entry name" value="Spore Coat Polysaccharide Biosynthesis Protein SpsA, Chain A"/>
    <property type="match status" value="1"/>
</dbReference>
<proteinExistence type="inferred from homology"/>
<sequence length="425" mass="47965">MLEKPLISIVTVSYNAVATIEQTILSVINQTYSNIEYIIIDGGSTDGTLDVIKKYADKIAYWVSEPDKGIYDAMNKGIKVATGEWINFMNCGDYFVANNTLESVFGSGKIYKKAEILYGDSIQLNVEKKINEVAMLDIGKLQYFPIYRHGASFVKTEVHKKYLFDLSKQKKYGFALDYHCIYRMYSDGYNFEKIDVFVLSYLKEGISNNPFKSLLYNYRIATDDKFRFSCLIRFGLGVIRLSLERMKPLLFPFYNFMLFYVGNKIIANVPIWEIRYLFYSLLGVRIGHGSQIDMNAYLIGAKYLVIGNNTHINRGCFLDARGDCRIGNNVSISHNVSIVTGGHEINSSSFVEQHSPIIIEDSVWIGVNAIVLKGVTIKKGAVVAAGAVVTKDVDEYTIVAGIPAVKIGERSRILEYKCKCGFYFT</sequence>
<reference evidence="5 6" key="1">
    <citation type="submission" date="2018-08" db="EMBL/GenBank/DDBJ databases">
        <title>A genome reference for cultivated species of the human gut microbiota.</title>
        <authorList>
            <person name="Zou Y."/>
            <person name="Xue W."/>
            <person name="Luo G."/>
        </authorList>
    </citation>
    <scope>NUCLEOTIDE SEQUENCE [LARGE SCALE GENOMIC DNA]</scope>
    <source>
        <strain evidence="5 6">AM09-18</strain>
    </source>
</reference>
<evidence type="ECO:0000313" key="3">
    <source>
        <dbReference type="EMBL" id="KAB3857754.1"/>
    </source>
</evidence>
<dbReference type="SUPFAM" id="SSF53448">
    <property type="entry name" value="Nucleotide-diphospho-sugar transferases"/>
    <property type="match status" value="1"/>
</dbReference>
<reference evidence="4 8" key="3">
    <citation type="submission" date="2019-10" db="EMBL/GenBank/DDBJ databases">
        <title>Genome Sequence and Assembly of iSURF_14.</title>
        <authorList>
            <person name="Wucher B.R."/>
            <person name="Ruoff K.L."/>
            <person name="Price C.E."/>
            <person name="Valls R.R."/>
            <person name="O'Toole G.A."/>
        </authorList>
    </citation>
    <scope>NUCLEOTIDE SEQUENCE [LARGE SCALE GENOMIC DNA]</scope>
    <source>
        <strain evidence="4 8">ANK132K_3B</strain>
    </source>
</reference>
<dbReference type="Proteomes" id="UP000462885">
    <property type="component" value="Unassembled WGS sequence"/>
</dbReference>
<evidence type="ECO:0000256" key="1">
    <source>
        <dbReference type="ARBA" id="ARBA00007274"/>
    </source>
</evidence>
<dbReference type="InterPro" id="IPR029044">
    <property type="entry name" value="Nucleotide-diphossugar_trans"/>
</dbReference>
<protein>
    <submittedName>
        <fullName evidence="5">Glycosyltransferase</fullName>
    </submittedName>
</protein>
<comment type="similarity">
    <text evidence="1">Belongs to the transferase hexapeptide repeat family.</text>
</comment>
<dbReference type="Proteomes" id="UP000441522">
    <property type="component" value="Unassembled WGS sequence"/>
</dbReference>
<evidence type="ECO:0000313" key="5">
    <source>
        <dbReference type="EMBL" id="RHJ75264.1"/>
    </source>
</evidence>
<dbReference type="GO" id="GO:0016740">
    <property type="term" value="F:transferase activity"/>
    <property type="evidence" value="ECO:0007669"/>
    <property type="project" value="UniProtKB-KW"/>
</dbReference>
<dbReference type="InterPro" id="IPR001173">
    <property type="entry name" value="Glyco_trans_2-like"/>
</dbReference>
<dbReference type="SUPFAM" id="SSF51161">
    <property type="entry name" value="Trimeric LpxA-like enzymes"/>
    <property type="match status" value="1"/>
</dbReference>
<dbReference type="EMBL" id="WCIF01000018">
    <property type="protein sequence ID" value="KAB5435473.1"/>
    <property type="molecule type" value="Genomic_DNA"/>
</dbReference>
<organism evidence="5 6">
    <name type="scientific">Phocaeicola vulgatus</name>
    <name type="common">Bacteroides vulgatus</name>
    <dbReference type="NCBI Taxonomy" id="821"/>
    <lineage>
        <taxon>Bacteria</taxon>
        <taxon>Pseudomonadati</taxon>
        <taxon>Bacteroidota</taxon>
        <taxon>Bacteroidia</taxon>
        <taxon>Bacteroidales</taxon>
        <taxon>Bacteroidaceae</taxon>
        <taxon>Phocaeicola</taxon>
    </lineage>
</organism>
<dbReference type="Gene3D" id="2.160.10.10">
    <property type="entry name" value="Hexapeptide repeat proteins"/>
    <property type="match status" value="1"/>
</dbReference>
<dbReference type="InterPro" id="IPR001451">
    <property type="entry name" value="Hexapep"/>
</dbReference>
<keyword evidence="5" id="KW-0808">Transferase</keyword>
<dbReference type="RefSeq" id="WP_005849344.1">
    <property type="nucleotide sequence ID" value="NZ_CP181423.1"/>
</dbReference>
<dbReference type="CDD" id="cd04647">
    <property type="entry name" value="LbH_MAT_like"/>
    <property type="match status" value="1"/>
</dbReference>
<reference evidence="3 7" key="2">
    <citation type="journal article" date="2019" name="Nat. Med.">
        <title>A library of human gut bacterial isolates paired with longitudinal multiomics data enables mechanistic microbiome research.</title>
        <authorList>
            <person name="Poyet M."/>
            <person name="Groussin M."/>
            <person name="Gibbons S.M."/>
            <person name="Avila-Pacheco J."/>
            <person name="Jiang X."/>
            <person name="Kearney S.M."/>
            <person name="Perrotta A.R."/>
            <person name="Berdy B."/>
            <person name="Zhao S."/>
            <person name="Lieberman T.D."/>
            <person name="Swanson P.K."/>
            <person name="Smith M."/>
            <person name="Roesemann S."/>
            <person name="Alexander J.E."/>
            <person name="Rich S.A."/>
            <person name="Livny J."/>
            <person name="Vlamakis H."/>
            <person name="Clish C."/>
            <person name="Bullock K."/>
            <person name="Deik A."/>
            <person name="Scott J."/>
            <person name="Pierce K.A."/>
            <person name="Xavier R.J."/>
            <person name="Alm E.J."/>
        </authorList>
    </citation>
    <scope>NUCLEOTIDE SEQUENCE [LARGE SCALE GENOMIC DNA]</scope>
    <source>
        <strain evidence="3 7">BIOML-A5</strain>
    </source>
</reference>
<dbReference type="EMBL" id="QRMN01000031">
    <property type="protein sequence ID" value="RHJ75264.1"/>
    <property type="molecule type" value="Genomic_DNA"/>
</dbReference>
<gene>
    <name evidence="5" type="ORF">DW105_13115</name>
    <name evidence="4" type="ORF">F9Z94_15345</name>
    <name evidence="3" type="ORF">GAS29_07030</name>
</gene>
<dbReference type="InterPro" id="IPR011004">
    <property type="entry name" value="Trimer_LpxA-like_sf"/>
</dbReference>
<dbReference type="CDD" id="cd06433">
    <property type="entry name" value="GT_2_WfgS_like"/>
    <property type="match status" value="1"/>
</dbReference>
<dbReference type="Pfam" id="PF14602">
    <property type="entry name" value="Hexapep_2"/>
    <property type="match status" value="1"/>
</dbReference>
<evidence type="ECO:0000259" key="2">
    <source>
        <dbReference type="Pfam" id="PF00535"/>
    </source>
</evidence>
<evidence type="ECO:0000313" key="4">
    <source>
        <dbReference type="EMBL" id="KAB5435473.1"/>
    </source>
</evidence>
<dbReference type="PANTHER" id="PTHR43300">
    <property type="entry name" value="ACETYLTRANSFERASE"/>
    <property type="match status" value="1"/>
</dbReference>
<comment type="caution">
    <text evidence="5">The sequence shown here is derived from an EMBL/GenBank/DDBJ whole genome shotgun (WGS) entry which is preliminary data.</text>
</comment>
<dbReference type="Pfam" id="PF00535">
    <property type="entry name" value="Glycos_transf_2"/>
    <property type="match status" value="1"/>
</dbReference>
<dbReference type="Proteomes" id="UP000283958">
    <property type="component" value="Unassembled WGS sequence"/>
</dbReference>
<evidence type="ECO:0000313" key="7">
    <source>
        <dbReference type="Proteomes" id="UP000441522"/>
    </source>
</evidence>
<dbReference type="AlphaFoldDB" id="A0A415DFR1"/>
<name>A0A415DFR1_PHOVU</name>